<dbReference type="EMBL" id="KE504154">
    <property type="protein sequence ID" value="EPS99777.1"/>
    <property type="molecule type" value="Genomic_DNA"/>
</dbReference>
<feature type="domain" description="Ubiquitin 3 binding protein But2 C-terminal" evidence="1">
    <location>
        <begin position="79"/>
        <end position="188"/>
    </location>
</feature>
<organism evidence="2 3">
    <name type="scientific">Fomitopsis schrenkii</name>
    <name type="common">Brown rot fungus</name>
    <dbReference type="NCBI Taxonomy" id="2126942"/>
    <lineage>
        <taxon>Eukaryota</taxon>
        <taxon>Fungi</taxon>
        <taxon>Dikarya</taxon>
        <taxon>Basidiomycota</taxon>
        <taxon>Agaricomycotina</taxon>
        <taxon>Agaricomycetes</taxon>
        <taxon>Polyporales</taxon>
        <taxon>Fomitopsis</taxon>
    </lineage>
</organism>
<proteinExistence type="predicted"/>
<accession>S8E4Y8</accession>
<dbReference type="eggNOG" id="ENOG502SP5A">
    <property type="taxonomic scope" value="Eukaryota"/>
</dbReference>
<dbReference type="HOGENOM" id="CLU_055652_1_0_1"/>
<name>S8E4Y8_FOMSC</name>
<dbReference type="OrthoDB" id="61113at2759"/>
<dbReference type="Proteomes" id="UP000015241">
    <property type="component" value="Unassembled WGS sequence"/>
</dbReference>
<keyword evidence="3" id="KW-1185">Reference proteome</keyword>
<reference evidence="2 3" key="1">
    <citation type="journal article" date="2012" name="Science">
        <title>The Paleozoic origin of enzymatic lignin decomposition reconstructed from 31 fungal genomes.</title>
        <authorList>
            <person name="Floudas D."/>
            <person name="Binder M."/>
            <person name="Riley R."/>
            <person name="Barry K."/>
            <person name="Blanchette R.A."/>
            <person name="Henrissat B."/>
            <person name="Martinez A.T."/>
            <person name="Otillar R."/>
            <person name="Spatafora J.W."/>
            <person name="Yadav J.S."/>
            <person name="Aerts A."/>
            <person name="Benoit I."/>
            <person name="Boyd A."/>
            <person name="Carlson A."/>
            <person name="Copeland A."/>
            <person name="Coutinho P.M."/>
            <person name="de Vries R.P."/>
            <person name="Ferreira P."/>
            <person name="Findley K."/>
            <person name="Foster B."/>
            <person name="Gaskell J."/>
            <person name="Glotzer D."/>
            <person name="Gorecki P."/>
            <person name="Heitman J."/>
            <person name="Hesse C."/>
            <person name="Hori C."/>
            <person name="Igarashi K."/>
            <person name="Jurgens J.A."/>
            <person name="Kallen N."/>
            <person name="Kersten P."/>
            <person name="Kohler A."/>
            <person name="Kuees U."/>
            <person name="Kumar T.K.A."/>
            <person name="Kuo A."/>
            <person name="LaButti K."/>
            <person name="Larrondo L.F."/>
            <person name="Lindquist E."/>
            <person name="Ling A."/>
            <person name="Lombard V."/>
            <person name="Lucas S."/>
            <person name="Lundell T."/>
            <person name="Martin R."/>
            <person name="McLaughlin D.J."/>
            <person name="Morgenstern I."/>
            <person name="Morin E."/>
            <person name="Murat C."/>
            <person name="Nagy L.G."/>
            <person name="Nolan M."/>
            <person name="Ohm R.A."/>
            <person name="Patyshakuliyeva A."/>
            <person name="Rokas A."/>
            <person name="Ruiz-Duenas F.J."/>
            <person name="Sabat G."/>
            <person name="Salamov A."/>
            <person name="Samejima M."/>
            <person name="Schmutz J."/>
            <person name="Slot J.C."/>
            <person name="St John F."/>
            <person name="Stenlid J."/>
            <person name="Sun H."/>
            <person name="Sun S."/>
            <person name="Syed K."/>
            <person name="Tsang A."/>
            <person name="Wiebenga A."/>
            <person name="Young D."/>
            <person name="Pisabarro A."/>
            <person name="Eastwood D.C."/>
            <person name="Martin F."/>
            <person name="Cullen D."/>
            <person name="Grigoriev I.V."/>
            <person name="Hibbett D.S."/>
        </authorList>
    </citation>
    <scope>NUCLEOTIDE SEQUENCE</scope>
    <source>
        <strain evidence="3">FP-58527</strain>
    </source>
</reference>
<gene>
    <name evidence="2" type="ORF">FOMPIDRAFT_1123840</name>
</gene>
<evidence type="ECO:0000313" key="2">
    <source>
        <dbReference type="EMBL" id="EPS99777.1"/>
    </source>
</evidence>
<evidence type="ECO:0000259" key="1">
    <source>
        <dbReference type="Pfam" id="PF09792"/>
    </source>
</evidence>
<sequence>LFRSIHQADFEFRSPYVGLDDLYNRTGLISASAYAPIVSMPRIVTQVSSIERNKVFPEDEHRYLHKLGTLTPPDRHVLVNNTIHTIVQFRAMDYGMERCALAVRLPSAPSQEWGHNQSAVVAYGTITLCELDVPPNRMLDTQTLSWANRPACQKSLGTSSVTLGEETSLHEFPCAWGTVPAFELSCAPETPDCSLDAWGGSNGQWGTSSMTTVITDTDCE</sequence>
<feature type="non-terminal residue" evidence="2">
    <location>
        <position position="1"/>
    </location>
</feature>
<evidence type="ECO:0000313" key="3">
    <source>
        <dbReference type="Proteomes" id="UP000015241"/>
    </source>
</evidence>
<dbReference type="AlphaFoldDB" id="S8E4Y8"/>
<dbReference type="InterPro" id="IPR018620">
    <property type="entry name" value="Ubiquitin3-bd_protein_But2_C"/>
</dbReference>
<dbReference type="Pfam" id="PF09792">
    <property type="entry name" value="But2"/>
    <property type="match status" value="1"/>
</dbReference>
<protein>
    <recommendedName>
        <fullName evidence="1">Ubiquitin 3 binding protein But2 C-terminal domain-containing protein</fullName>
    </recommendedName>
</protein>
<dbReference type="InParanoid" id="S8E4Y8"/>